<dbReference type="InterPro" id="IPR051353">
    <property type="entry name" value="Tobamovirus_resist_UPF0261"/>
</dbReference>
<feature type="domain" description="UPF0261" evidence="2">
    <location>
        <begin position="192"/>
        <end position="413"/>
    </location>
</feature>
<dbReference type="InterPro" id="IPR008322">
    <property type="entry name" value="UPF0261"/>
</dbReference>
<dbReference type="InterPro" id="IPR044122">
    <property type="entry name" value="UPF0261_N"/>
</dbReference>
<evidence type="ECO:0000259" key="1">
    <source>
        <dbReference type="Pfam" id="PF06792"/>
    </source>
</evidence>
<dbReference type="RefSeq" id="XP_062738098.1">
    <property type="nucleotide sequence ID" value="XM_062874890.1"/>
</dbReference>
<proteinExistence type="predicted"/>
<gene>
    <name evidence="3" type="ORF">QC761_116250</name>
</gene>
<name>A0ABR0G063_9PEZI</name>
<organism evidence="3 4">
    <name type="scientific">Podospora bellae-mahoneyi</name>
    <dbReference type="NCBI Taxonomy" id="2093777"/>
    <lineage>
        <taxon>Eukaryota</taxon>
        <taxon>Fungi</taxon>
        <taxon>Dikarya</taxon>
        <taxon>Ascomycota</taxon>
        <taxon>Pezizomycotina</taxon>
        <taxon>Sordariomycetes</taxon>
        <taxon>Sordariomycetidae</taxon>
        <taxon>Sordariales</taxon>
        <taxon>Podosporaceae</taxon>
        <taxon>Podospora</taxon>
    </lineage>
</organism>
<accession>A0ABR0G063</accession>
<dbReference type="Pfam" id="PF06792">
    <property type="entry name" value="UPF0261"/>
    <property type="match status" value="1"/>
</dbReference>
<sequence>MPTILIIGTCDTKLEPLLFLRESIISVPLPIPDLEVILLDVGRNPVEHEAISISQEDLLVDCTDISNLDRGEFVEVISRQATKVVEGLLRSSKGLHGVISLGGSSGTMLAAGIMKGLPWGLPKVIVSTVASGDTGGYVGESDIGMVNSVVDIAGINGLLGEVIGNAAGGIVGSAVVFEHRKHGERGRGQERKKRLGVTMFGVTTPAVDTVRECFKEWYGDDVEVYVFHATGHGGKTMEKMVREEELDAVLDLTTTEVADFVVGGVMSAGEERMTAAVERGVPYLVSLGATDMVNFGARDTVPERFKDRNLVEHNAAVTVMRTNKEEARDIGRFMVERLKNAMRPELVRVVIPRGGTSLLSKCGEQFEDKQVDEVLFDVLQEGLKGTGIEVVEDKRDINDEGLARMVAGLMGRLMA</sequence>
<evidence type="ECO:0000259" key="2">
    <source>
        <dbReference type="Pfam" id="PF23189"/>
    </source>
</evidence>
<dbReference type="Pfam" id="PF23189">
    <property type="entry name" value="UPF0261_C"/>
    <property type="match status" value="1"/>
</dbReference>
<dbReference type="EMBL" id="JAFFGZ010000001">
    <property type="protein sequence ID" value="KAK4649123.1"/>
    <property type="molecule type" value="Genomic_DNA"/>
</dbReference>
<keyword evidence="4" id="KW-1185">Reference proteome</keyword>
<dbReference type="Proteomes" id="UP001322138">
    <property type="component" value="Unassembled WGS sequence"/>
</dbReference>
<reference evidence="3 4" key="1">
    <citation type="journal article" date="2023" name="bioRxiv">
        <title>High-quality genome assemblies of four members of thePodospora anserinaspecies complex.</title>
        <authorList>
            <person name="Ament-Velasquez S.L."/>
            <person name="Vogan A.A."/>
            <person name="Wallerman O."/>
            <person name="Hartmann F."/>
            <person name="Gautier V."/>
            <person name="Silar P."/>
            <person name="Giraud T."/>
            <person name="Johannesson H."/>
        </authorList>
    </citation>
    <scope>NUCLEOTIDE SEQUENCE [LARGE SCALE GENOMIC DNA]</scope>
    <source>
        <strain evidence="3 4">CBS 112042</strain>
    </source>
</reference>
<dbReference type="PANTHER" id="PTHR31862">
    <property type="entry name" value="UPF0261 DOMAIN PROTEIN (AFU_ORTHOLOGUE AFUA_1G10120)"/>
    <property type="match status" value="1"/>
</dbReference>
<evidence type="ECO:0000313" key="3">
    <source>
        <dbReference type="EMBL" id="KAK4649123.1"/>
    </source>
</evidence>
<protein>
    <submittedName>
        <fullName evidence="3">Uncharacterized protein</fullName>
    </submittedName>
</protein>
<dbReference type="NCBIfam" id="NF002674">
    <property type="entry name" value="PRK02399.1-2"/>
    <property type="match status" value="1"/>
</dbReference>
<dbReference type="PANTHER" id="PTHR31862:SF1">
    <property type="entry name" value="UPF0261 DOMAIN PROTEIN (AFU_ORTHOLOGUE AFUA_1G10120)"/>
    <property type="match status" value="1"/>
</dbReference>
<dbReference type="Gene3D" id="3.40.50.12030">
    <property type="entry name" value="Uncharacterised protein family UPF0261, NC domain"/>
    <property type="match status" value="1"/>
</dbReference>
<evidence type="ECO:0000313" key="4">
    <source>
        <dbReference type="Proteomes" id="UP001322138"/>
    </source>
</evidence>
<comment type="caution">
    <text evidence="3">The sequence shown here is derived from an EMBL/GenBank/DDBJ whole genome shotgun (WGS) entry which is preliminary data.</text>
</comment>
<dbReference type="InterPro" id="IPR056778">
    <property type="entry name" value="UPF0261_C"/>
</dbReference>
<feature type="domain" description="UPF0261" evidence="1">
    <location>
        <begin position="2"/>
        <end position="175"/>
    </location>
</feature>
<dbReference type="CDD" id="cd15488">
    <property type="entry name" value="Tm-1-like"/>
    <property type="match status" value="1"/>
</dbReference>
<dbReference type="PIRSF" id="PIRSF033271">
    <property type="entry name" value="UCP033271"/>
    <property type="match status" value="1"/>
</dbReference>
<dbReference type="GeneID" id="87894372"/>
<dbReference type="Gene3D" id="3.40.50.12020">
    <property type="entry name" value="Uncharacterised protein family UPF0261, NN domain"/>
    <property type="match status" value="1"/>
</dbReference>